<evidence type="ECO:0000256" key="5">
    <source>
        <dbReference type="ARBA" id="ARBA00022741"/>
    </source>
</evidence>
<sequence length="471" mass="50637">MITPILLCGGSGTRLWPLSRKSYPKQFAPLLGEETLFQASARRLSGESFAAPVILTNAEFRFIVTEQLAAAGIDPGAVLIEPEGRNTAPAILAAALWLESQNPDALMLVAPSDHVVPDAAAFRAAVAEGETPARAGRIVTFGITPTHAETGYGYLELASAPEGAGPVPLSRFVEKPDSERAAEMVASGTHLWNAGIFLFSVATILEAFRAHAPQLLGPVGAAVTEARQDLGFLRLDPAAWSGAEDISIDYAVMEPAENLSAVPFSGGWSDLGGWDAVWRESVPDEAGVALGGAATAIECRDTLLRSEDEGLELVGIGLENVIAVAMPDAVLVADRSRAQEVKRAVAALKEKRARQAESFPKDHRPWGWFESLVIGERFQVKRIVVHPGAALSLQSHHHRSEHWIVVSGTARVTVNEDVRLVTENQSVYIPLGAVHRMENPGKVPMVLIEVQTGSYLGEDDIIRYEDVYARE</sequence>
<dbReference type="CDD" id="cd02213">
    <property type="entry name" value="cupin_PMI_typeII_C"/>
    <property type="match status" value="1"/>
</dbReference>
<dbReference type="CDD" id="cd02509">
    <property type="entry name" value="GDP-M1P_Guanylyltransferase"/>
    <property type="match status" value="1"/>
</dbReference>
<evidence type="ECO:0000256" key="6">
    <source>
        <dbReference type="ARBA" id="ARBA00023134"/>
    </source>
</evidence>
<reference evidence="13" key="1">
    <citation type="journal article" date="2019" name="Int. J. Syst. Evol. Microbiol.">
        <title>The Global Catalogue of Microorganisms (GCM) 10K type strain sequencing project: providing services to taxonomists for standard genome sequencing and annotation.</title>
        <authorList>
            <consortium name="The Broad Institute Genomics Platform"/>
            <consortium name="The Broad Institute Genome Sequencing Center for Infectious Disease"/>
            <person name="Wu L."/>
            <person name="Ma J."/>
        </authorList>
    </citation>
    <scope>NUCLEOTIDE SEQUENCE [LARGE SCALE GENOMIC DNA]</scope>
    <source>
        <strain evidence="13">CCUG 62953</strain>
    </source>
</reference>
<dbReference type="InterPro" id="IPR054566">
    <property type="entry name" value="ManC/GMP-like_b-helix"/>
</dbReference>
<keyword evidence="5" id="KW-0547">Nucleotide-binding</keyword>
<accession>A0ABW3ZMV0</accession>
<dbReference type="SUPFAM" id="SSF51182">
    <property type="entry name" value="RmlC-like cupins"/>
    <property type="match status" value="1"/>
</dbReference>
<evidence type="ECO:0000256" key="8">
    <source>
        <dbReference type="RuleBase" id="RU004190"/>
    </source>
</evidence>
<dbReference type="Pfam" id="PF01050">
    <property type="entry name" value="MannoseP_isomer"/>
    <property type="match status" value="1"/>
</dbReference>
<comment type="similarity">
    <text evidence="1 8">Belongs to the mannose-6-phosphate isomerase type 2 family.</text>
</comment>
<dbReference type="Pfam" id="PF00483">
    <property type="entry name" value="NTP_transferase"/>
    <property type="match status" value="1"/>
</dbReference>
<keyword evidence="13" id="KW-1185">Reference proteome</keyword>
<evidence type="ECO:0000259" key="9">
    <source>
        <dbReference type="Pfam" id="PF00483"/>
    </source>
</evidence>
<dbReference type="InterPro" id="IPR029044">
    <property type="entry name" value="Nucleotide-diphossugar_trans"/>
</dbReference>
<dbReference type="InterPro" id="IPR049577">
    <property type="entry name" value="GMPP_N"/>
</dbReference>
<proteinExistence type="inferred from homology"/>
<dbReference type="InterPro" id="IPR001538">
    <property type="entry name" value="Man6P_isomerase-2_C"/>
</dbReference>
<evidence type="ECO:0000259" key="10">
    <source>
        <dbReference type="Pfam" id="PF01050"/>
    </source>
</evidence>
<keyword evidence="4 12" id="KW-0548">Nucleotidyltransferase</keyword>
<protein>
    <recommendedName>
        <fullName evidence="2">mannose-1-phosphate guanylyltransferase</fullName>
        <ecNumber evidence="2">2.7.7.13</ecNumber>
    </recommendedName>
</protein>
<dbReference type="InterPro" id="IPR051161">
    <property type="entry name" value="Mannose-6P_isomerase_type2"/>
</dbReference>
<evidence type="ECO:0000313" key="12">
    <source>
        <dbReference type="EMBL" id="MFD1344465.1"/>
    </source>
</evidence>
<dbReference type="NCBIfam" id="TIGR01479">
    <property type="entry name" value="GMP_PMI"/>
    <property type="match status" value="1"/>
</dbReference>
<keyword evidence="3 12" id="KW-0808">Transferase</keyword>
<evidence type="ECO:0000313" key="13">
    <source>
        <dbReference type="Proteomes" id="UP001597135"/>
    </source>
</evidence>
<keyword evidence="12" id="KW-0413">Isomerase</keyword>
<gene>
    <name evidence="12" type="ORF">ACFQ4E_18690</name>
</gene>
<evidence type="ECO:0000259" key="11">
    <source>
        <dbReference type="Pfam" id="PF22640"/>
    </source>
</evidence>
<dbReference type="Pfam" id="PF22640">
    <property type="entry name" value="ManC_GMP_beta-helix"/>
    <property type="match status" value="1"/>
</dbReference>
<feature type="domain" description="MannoseP isomerase/GMP-like beta-helix" evidence="11">
    <location>
        <begin position="296"/>
        <end position="348"/>
    </location>
</feature>
<keyword evidence="6" id="KW-0342">GTP-binding</keyword>
<name>A0ABW3ZMV0_9RHOB</name>
<dbReference type="Gene3D" id="3.90.550.10">
    <property type="entry name" value="Spore Coat Polysaccharide Biosynthesis Protein SpsA, Chain A"/>
    <property type="match status" value="1"/>
</dbReference>
<dbReference type="InterPro" id="IPR011051">
    <property type="entry name" value="RmlC_Cupin_sf"/>
</dbReference>
<feature type="domain" description="Mannose-6-phosphate isomerase type II C-terminal" evidence="10">
    <location>
        <begin position="357"/>
        <end position="466"/>
    </location>
</feature>
<dbReference type="SUPFAM" id="SSF53448">
    <property type="entry name" value="Nucleotide-diphospho-sugar transferases"/>
    <property type="match status" value="1"/>
</dbReference>
<dbReference type="PANTHER" id="PTHR46390:SF1">
    <property type="entry name" value="MANNOSE-1-PHOSPHATE GUANYLYLTRANSFERASE"/>
    <property type="match status" value="1"/>
</dbReference>
<dbReference type="Gene3D" id="2.60.120.10">
    <property type="entry name" value="Jelly Rolls"/>
    <property type="match status" value="1"/>
</dbReference>
<organism evidence="12 13">
    <name type="scientific">Litorisediminicola beolgyonensis</name>
    <dbReference type="NCBI Taxonomy" id="1173614"/>
    <lineage>
        <taxon>Bacteria</taxon>
        <taxon>Pseudomonadati</taxon>
        <taxon>Pseudomonadota</taxon>
        <taxon>Alphaproteobacteria</taxon>
        <taxon>Rhodobacterales</taxon>
        <taxon>Paracoccaceae</taxon>
        <taxon>Litorisediminicola</taxon>
    </lineage>
</organism>
<dbReference type="RefSeq" id="WP_386806045.1">
    <property type="nucleotide sequence ID" value="NZ_JBHTMU010000051.1"/>
</dbReference>
<evidence type="ECO:0000256" key="4">
    <source>
        <dbReference type="ARBA" id="ARBA00022695"/>
    </source>
</evidence>
<comment type="catalytic activity">
    <reaction evidence="7">
        <text>alpha-D-mannose 1-phosphate + GTP + H(+) = GDP-alpha-D-mannose + diphosphate</text>
        <dbReference type="Rhea" id="RHEA:15229"/>
        <dbReference type="ChEBI" id="CHEBI:15378"/>
        <dbReference type="ChEBI" id="CHEBI:33019"/>
        <dbReference type="ChEBI" id="CHEBI:37565"/>
        <dbReference type="ChEBI" id="CHEBI:57527"/>
        <dbReference type="ChEBI" id="CHEBI:58409"/>
        <dbReference type="EC" id="2.7.7.13"/>
    </reaction>
</comment>
<dbReference type="Proteomes" id="UP001597135">
    <property type="component" value="Unassembled WGS sequence"/>
</dbReference>
<evidence type="ECO:0000256" key="1">
    <source>
        <dbReference type="ARBA" id="ARBA00006115"/>
    </source>
</evidence>
<dbReference type="EC" id="2.7.7.13" evidence="2"/>
<dbReference type="InterPro" id="IPR006375">
    <property type="entry name" value="Man1P_GuaTrfase/Man6P_Isoase"/>
</dbReference>
<dbReference type="GO" id="GO:0004475">
    <property type="term" value="F:mannose-1-phosphate guanylyltransferase (GTP) activity"/>
    <property type="evidence" value="ECO:0007669"/>
    <property type="project" value="UniProtKB-EC"/>
</dbReference>
<evidence type="ECO:0000256" key="7">
    <source>
        <dbReference type="ARBA" id="ARBA00047343"/>
    </source>
</evidence>
<dbReference type="EMBL" id="JBHTMU010000051">
    <property type="protein sequence ID" value="MFD1344465.1"/>
    <property type="molecule type" value="Genomic_DNA"/>
</dbReference>
<dbReference type="InterPro" id="IPR005835">
    <property type="entry name" value="NTP_transferase_dom"/>
</dbReference>
<comment type="caution">
    <text evidence="12">The sequence shown here is derived from an EMBL/GenBank/DDBJ whole genome shotgun (WGS) entry which is preliminary data.</text>
</comment>
<feature type="domain" description="Nucleotidyl transferase" evidence="9">
    <location>
        <begin position="4"/>
        <end position="281"/>
    </location>
</feature>
<evidence type="ECO:0000256" key="2">
    <source>
        <dbReference type="ARBA" id="ARBA00012387"/>
    </source>
</evidence>
<dbReference type="PANTHER" id="PTHR46390">
    <property type="entry name" value="MANNOSE-1-PHOSPHATE GUANYLYLTRANSFERASE"/>
    <property type="match status" value="1"/>
</dbReference>
<evidence type="ECO:0000256" key="3">
    <source>
        <dbReference type="ARBA" id="ARBA00022679"/>
    </source>
</evidence>
<dbReference type="GO" id="GO:0004476">
    <property type="term" value="F:mannose-6-phosphate isomerase activity"/>
    <property type="evidence" value="ECO:0007669"/>
    <property type="project" value="UniProtKB-EC"/>
</dbReference>
<dbReference type="InterPro" id="IPR014710">
    <property type="entry name" value="RmlC-like_jellyroll"/>
</dbReference>